<evidence type="ECO:0000256" key="1">
    <source>
        <dbReference type="SAM" id="Coils"/>
    </source>
</evidence>
<reference evidence="3" key="1">
    <citation type="submission" date="2015-11" db="EMBL/GenBank/DDBJ databases">
        <title>De novo transcriptome assembly of four potential Pierce s Disease insect vectors from Arizona vineyards.</title>
        <authorList>
            <person name="Tassone E.E."/>
        </authorList>
    </citation>
    <scope>NUCLEOTIDE SEQUENCE</scope>
</reference>
<dbReference type="GO" id="GO:0007030">
    <property type="term" value="P:Golgi organization"/>
    <property type="evidence" value="ECO:0007669"/>
    <property type="project" value="InterPro"/>
</dbReference>
<evidence type="ECO:0000313" key="3">
    <source>
        <dbReference type="EMBL" id="JAT20231.1"/>
    </source>
</evidence>
<evidence type="ECO:0008006" key="4">
    <source>
        <dbReference type="Google" id="ProtNLM"/>
    </source>
</evidence>
<feature type="region of interest" description="Disordered" evidence="2">
    <location>
        <begin position="126"/>
        <end position="155"/>
    </location>
</feature>
<protein>
    <recommendedName>
        <fullName evidence="4">Golgin-45</fullName>
    </recommendedName>
</protein>
<keyword evidence="1" id="KW-0175">Coiled coil</keyword>
<feature type="coiled-coil region" evidence="1">
    <location>
        <begin position="176"/>
        <end position="203"/>
    </location>
</feature>
<organism evidence="3">
    <name type="scientific">Graphocephala atropunctata</name>
    <dbReference type="NCBI Taxonomy" id="36148"/>
    <lineage>
        <taxon>Eukaryota</taxon>
        <taxon>Metazoa</taxon>
        <taxon>Ecdysozoa</taxon>
        <taxon>Arthropoda</taxon>
        <taxon>Hexapoda</taxon>
        <taxon>Insecta</taxon>
        <taxon>Pterygota</taxon>
        <taxon>Neoptera</taxon>
        <taxon>Paraneoptera</taxon>
        <taxon>Hemiptera</taxon>
        <taxon>Auchenorrhyncha</taxon>
        <taxon>Membracoidea</taxon>
        <taxon>Cicadellidae</taxon>
        <taxon>Cicadellinae</taxon>
        <taxon>Cicadellini</taxon>
        <taxon>Graphocephala</taxon>
    </lineage>
</organism>
<dbReference type="GO" id="GO:0000139">
    <property type="term" value="C:Golgi membrane"/>
    <property type="evidence" value="ECO:0007669"/>
    <property type="project" value="TreeGrafter"/>
</dbReference>
<gene>
    <name evidence="3" type="ORF">g.8800</name>
</gene>
<sequence>MEQKVLMEGFAQLQIHGNPTRTEGDGMENTDEHDKSQMENNNIAENLLGLNHRSELLRDKFIYNPEDFKNCLTKPPKITGTVIQMRPAPKIVKSPKLDLNFNSIHSKEPKFVPYEPYKGAVKPMVPQEKVVRKKKQKKPSTSSLPEQKPEESKISIESVVTECSNKPLDQSRIDKSDNIEKELERLQKENQQLENQLKFQIQVNGDLKNLLVASVGEDMQTRVHILTEDKLHLARALLSSAQTLSTHQEQTEWLAGQCEVWRSKFLASSIMVEELAKWKALLSRRVQDLQDIMKRLLEERWKVRECLYSTYRDMRVLSDSGVTPPRSSNVLDISEANMQLSAQVRLQVRGNVPTDTTPWDAGCQRTTTAEALAIELIKHPVPELENADAAYSAVLGAAVALSSTFSPACCGQCTGQIKTI</sequence>
<dbReference type="EMBL" id="GEBQ01019746">
    <property type="protein sequence ID" value="JAT20231.1"/>
    <property type="molecule type" value="Transcribed_RNA"/>
</dbReference>
<proteinExistence type="predicted"/>
<accession>A0A1B6L9E5</accession>
<evidence type="ECO:0000256" key="2">
    <source>
        <dbReference type="SAM" id="MobiDB-lite"/>
    </source>
</evidence>
<name>A0A1B6L9E5_9HEMI</name>
<dbReference type="AlphaFoldDB" id="A0A1B6L9E5"/>
<dbReference type="PANTHER" id="PTHR13066:SF2">
    <property type="entry name" value="GOLGIN-45"/>
    <property type="match status" value="1"/>
</dbReference>
<dbReference type="GO" id="GO:0043001">
    <property type="term" value="P:Golgi to plasma membrane protein transport"/>
    <property type="evidence" value="ECO:0007669"/>
    <property type="project" value="InterPro"/>
</dbReference>
<dbReference type="PANTHER" id="PTHR13066">
    <property type="entry name" value="BASIC LEUCINE ZIPPER NUCLEAR FACTOR 1 BLZF1 PROTEIN"/>
    <property type="match status" value="1"/>
</dbReference>
<dbReference type="InterPro" id="IPR027095">
    <property type="entry name" value="Golgin-45"/>
</dbReference>
<feature type="region of interest" description="Disordered" evidence="2">
    <location>
        <begin position="16"/>
        <end position="35"/>
    </location>
</feature>